<dbReference type="Proteomes" id="UP000460142">
    <property type="component" value="Unassembled WGS sequence"/>
</dbReference>
<dbReference type="Proteomes" id="UP000198549">
    <property type="component" value="Chromosome I"/>
</dbReference>
<evidence type="ECO:0000313" key="5">
    <source>
        <dbReference type="Proteomes" id="UP000198549"/>
    </source>
</evidence>
<dbReference type="EMBL" id="MSTQ01000007">
    <property type="protein sequence ID" value="OLU02570.1"/>
    <property type="molecule type" value="Genomic_DNA"/>
</dbReference>
<dbReference type="AlphaFoldDB" id="A0A1H0PEV6"/>
<evidence type="ECO:0000313" key="3">
    <source>
        <dbReference type="EMBL" id="SDP03215.1"/>
    </source>
</evidence>
<gene>
    <name evidence="2" type="ORF">BVK86_13910</name>
    <name evidence="1" type="ORF">F7R15_12050</name>
    <name evidence="3" type="ORF">SAMN04490202_2639</name>
</gene>
<dbReference type="EMBL" id="VZPS01000006">
    <property type="protein sequence ID" value="KAB0485716.1"/>
    <property type="molecule type" value="Genomic_DNA"/>
</dbReference>
<dbReference type="EMBL" id="LT629709">
    <property type="protein sequence ID" value="SDP03215.1"/>
    <property type="molecule type" value="Genomic_DNA"/>
</dbReference>
<dbReference type="Proteomes" id="UP000186756">
    <property type="component" value="Unassembled WGS sequence"/>
</dbReference>
<dbReference type="Pfam" id="PF12487">
    <property type="entry name" value="DUF3703"/>
    <property type="match status" value="1"/>
</dbReference>
<evidence type="ECO:0000313" key="6">
    <source>
        <dbReference type="Proteomes" id="UP000460142"/>
    </source>
</evidence>
<evidence type="ECO:0000313" key="1">
    <source>
        <dbReference type="EMBL" id="KAB0485716.1"/>
    </source>
</evidence>
<reference evidence="2" key="2">
    <citation type="submission" date="2017-01" db="EMBL/GenBank/DDBJ databases">
        <authorList>
            <person name="Mah S.A."/>
            <person name="Swanson W.J."/>
            <person name="Moy G.W."/>
            <person name="Vacquier V.D."/>
        </authorList>
    </citation>
    <scope>NUCLEOTIDE SEQUENCE [LARGE SCALE GENOMIC DNA]</scope>
    <source>
        <strain evidence="2">MT1</strain>
    </source>
</reference>
<keyword evidence="4" id="KW-1185">Reference proteome</keyword>
<accession>A0A1H0PEV6</accession>
<name>A0A1H0PEV6_PSERE</name>
<reference evidence="4" key="3">
    <citation type="submission" date="2017-01" db="EMBL/GenBank/DDBJ databases">
        <authorList>
            <person name="Poblete-Castro I."/>
        </authorList>
    </citation>
    <scope>NUCLEOTIDE SEQUENCE [LARGE SCALE GENOMIC DNA]</scope>
    <source>
        <strain evidence="4">DSM 18361 / CCUG 53116 / MT1</strain>
    </source>
</reference>
<reference evidence="1 6" key="4">
    <citation type="submission" date="2019-09" db="EMBL/GenBank/DDBJ databases">
        <title>Draft genome sequences of 48 bacterial type strains from the CCUG.</title>
        <authorList>
            <person name="Tunovic T."/>
            <person name="Pineiro-Iglesias B."/>
            <person name="Unosson C."/>
            <person name="Inganas E."/>
            <person name="Ohlen M."/>
            <person name="Cardew S."/>
            <person name="Jensie-Markopoulos S."/>
            <person name="Salva-Serra F."/>
            <person name="Jaen-Luchoro D."/>
            <person name="Karlsson R."/>
            <person name="Svensson-Stadler L."/>
            <person name="Chun J."/>
            <person name="Moore E."/>
        </authorList>
    </citation>
    <scope>NUCLEOTIDE SEQUENCE [LARGE SCALE GENOMIC DNA]</scope>
    <source>
        <strain evidence="1 6">CCUG 53116</strain>
    </source>
</reference>
<reference evidence="3 5" key="1">
    <citation type="submission" date="2016-10" db="EMBL/GenBank/DDBJ databases">
        <authorList>
            <person name="de Groot N.N."/>
        </authorList>
    </citation>
    <scope>NUCLEOTIDE SEQUENCE [LARGE SCALE GENOMIC DNA]</scope>
    <source>
        <strain evidence="3 5">BS3776</strain>
    </source>
</reference>
<dbReference type="InterPro" id="IPR022172">
    <property type="entry name" value="DUF3703"/>
</dbReference>
<protein>
    <submittedName>
        <fullName evidence="1">DUF3703 domain-containing protein</fullName>
    </submittedName>
</protein>
<evidence type="ECO:0000313" key="2">
    <source>
        <dbReference type="EMBL" id="OLU02570.1"/>
    </source>
</evidence>
<dbReference type="RefSeq" id="WP_075946970.1">
    <property type="nucleotide sequence ID" value="NZ_LT629709.1"/>
</dbReference>
<sequence length="113" mass="13012">MKEMLHGAILEGFGEARLAIRSQDYARAYHWLERTHILTQRRPLLHAKSHVFMLYVGIRTRDPREVVGQIPRVFAALLFSTIWVPSGNTGRARVSAFQVMPISQELRNLLSEE</sequence>
<proteinExistence type="predicted"/>
<organism evidence="3 5">
    <name type="scientific">Pseudomonas reinekei</name>
    <dbReference type="NCBI Taxonomy" id="395598"/>
    <lineage>
        <taxon>Bacteria</taxon>
        <taxon>Pseudomonadati</taxon>
        <taxon>Pseudomonadota</taxon>
        <taxon>Gammaproteobacteria</taxon>
        <taxon>Pseudomonadales</taxon>
        <taxon>Pseudomonadaceae</taxon>
        <taxon>Pseudomonas</taxon>
    </lineage>
</organism>
<evidence type="ECO:0000313" key="4">
    <source>
        <dbReference type="Proteomes" id="UP000186756"/>
    </source>
</evidence>
<dbReference type="OrthoDB" id="9799416at2"/>